<dbReference type="PANTHER" id="PTHR13420:SF7">
    <property type="entry name" value="UPF0235 PROTEIN C15ORF40"/>
    <property type="match status" value="1"/>
</dbReference>
<dbReference type="SMART" id="SM01152">
    <property type="entry name" value="DUF167"/>
    <property type="match status" value="1"/>
</dbReference>
<evidence type="ECO:0000313" key="2">
    <source>
        <dbReference type="EMBL" id="KAK3942078.1"/>
    </source>
</evidence>
<dbReference type="AlphaFoldDB" id="A0AAN6S6Q8"/>
<organism evidence="2 3">
    <name type="scientific">Diplogelasinospora grovesii</name>
    <dbReference type="NCBI Taxonomy" id="303347"/>
    <lineage>
        <taxon>Eukaryota</taxon>
        <taxon>Fungi</taxon>
        <taxon>Dikarya</taxon>
        <taxon>Ascomycota</taxon>
        <taxon>Pezizomycotina</taxon>
        <taxon>Sordariomycetes</taxon>
        <taxon>Sordariomycetidae</taxon>
        <taxon>Sordariales</taxon>
        <taxon>Diplogelasinosporaceae</taxon>
        <taxon>Diplogelasinospora</taxon>
    </lineage>
</organism>
<dbReference type="Proteomes" id="UP001303473">
    <property type="component" value="Unassembled WGS sequence"/>
</dbReference>
<dbReference type="HAMAP" id="MF_00634">
    <property type="entry name" value="UPF0235"/>
    <property type="match status" value="1"/>
</dbReference>
<name>A0AAN6S6Q8_9PEZI</name>
<proteinExistence type="inferred from homology"/>
<dbReference type="SUPFAM" id="SSF69786">
    <property type="entry name" value="YggU-like"/>
    <property type="match status" value="1"/>
</dbReference>
<evidence type="ECO:0000313" key="3">
    <source>
        <dbReference type="Proteomes" id="UP001303473"/>
    </source>
</evidence>
<dbReference type="NCBIfam" id="TIGR00251">
    <property type="entry name" value="DUF167 family protein"/>
    <property type="match status" value="1"/>
</dbReference>
<dbReference type="InterPro" id="IPR036591">
    <property type="entry name" value="YggU-like_sf"/>
</dbReference>
<comment type="caution">
    <text evidence="2">The sequence shown here is derived from an EMBL/GenBank/DDBJ whole genome shotgun (WGS) entry which is preliminary data.</text>
</comment>
<dbReference type="PANTHER" id="PTHR13420">
    <property type="entry name" value="UPF0235 PROTEIN C15ORF40"/>
    <property type="match status" value="1"/>
</dbReference>
<reference evidence="3" key="1">
    <citation type="journal article" date="2023" name="Mol. Phylogenet. Evol.">
        <title>Genome-scale phylogeny and comparative genomics of the fungal order Sordariales.</title>
        <authorList>
            <person name="Hensen N."/>
            <person name="Bonometti L."/>
            <person name="Westerberg I."/>
            <person name="Brannstrom I.O."/>
            <person name="Guillou S."/>
            <person name="Cros-Aarteil S."/>
            <person name="Calhoun S."/>
            <person name="Haridas S."/>
            <person name="Kuo A."/>
            <person name="Mondo S."/>
            <person name="Pangilinan J."/>
            <person name="Riley R."/>
            <person name="LaButti K."/>
            <person name="Andreopoulos B."/>
            <person name="Lipzen A."/>
            <person name="Chen C."/>
            <person name="Yan M."/>
            <person name="Daum C."/>
            <person name="Ng V."/>
            <person name="Clum A."/>
            <person name="Steindorff A."/>
            <person name="Ohm R.A."/>
            <person name="Martin F."/>
            <person name="Silar P."/>
            <person name="Natvig D.O."/>
            <person name="Lalanne C."/>
            <person name="Gautier V."/>
            <person name="Ament-Velasquez S.L."/>
            <person name="Kruys A."/>
            <person name="Hutchinson M.I."/>
            <person name="Powell A.J."/>
            <person name="Barry K."/>
            <person name="Miller A.N."/>
            <person name="Grigoriev I.V."/>
            <person name="Debuchy R."/>
            <person name="Gladieux P."/>
            <person name="Hiltunen Thoren M."/>
            <person name="Johannesson H."/>
        </authorList>
    </citation>
    <scope>NUCLEOTIDE SEQUENCE [LARGE SCALE GENOMIC DNA]</scope>
    <source>
        <strain evidence="3">CBS 340.73</strain>
    </source>
</reference>
<comment type="similarity">
    <text evidence="1">Belongs to the UPF0235 family.</text>
</comment>
<sequence>MSRASSAIRYAAATRKSLATLYIQCNVKPGASKAREGVVSARADAEAIDICVAEQAREGEANKAVLRVLSEALDVPKSYLRITQGLKSRQKTIALDVGSVGGGKEEDVVGRYWEFLSRAAGSDQPTK</sequence>
<dbReference type="Pfam" id="PF02594">
    <property type="entry name" value="DUF167"/>
    <property type="match status" value="1"/>
</dbReference>
<dbReference type="EMBL" id="MU853777">
    <property type="protein sequence ID" value="KAK3942078.1"/>
    <property type="molecule type" value="Genomic_DNA"/>
</dbReference>
<protein>
    <submittedName>
        <fullName evidence="2">Uncharacterized protein</fullName>
    </submittedName>
</protein>
<dbReference type="GO" id="GO:0005737">
    <property type="term" value="C:cytoplasm"/>
    <property type="evidence" value="ECO:0007669"/>
    <property type="project" value="TreeGrafter"/>
</dbReference>
<dbReference type="InterPro" id="IPR003746">
    <property type="entry name" value="DUF167"/>
</dbReference>
<evidence type="ECO:0000256" key="1">
    <source>
        <dbReference type="ARBA" id="ARBA00010364"/>
    </source>
</evidence>
<keyword evidence="3" id="KW-1185">Reference proteome</keyword>
<accession>A0AAN6S6Q8</accession>
<dbReference type="Gene3D" id="3.30.1200.10">
    <property type="entry name" value="YggU-like"/>
    <property type="match status" value="1"/>
</dbReference>
<gene>
    <name evidence="2" type="ORF">QBC46DRAFT_257296</name>
</gene>